<dbReference type="EMBL" id="BKCP01006515">
    <property type="protein sequence ID" value="GER43144.1"/>
    <property type="molecule type" value="Genomic_DNA"/>
</dbReference>
<dbReference type="PANTHER" id="PTHR10177">
    <property type="entry name" value="CYCLINS"/>
    <property type="match status" value="1"/>
</dbReference>
<dbReference type="Pfam" id="PF02984">
    <property type="entry name" value="Cyclin_C"/>
    <property type="match status" value="1"/>
</dbReference>
<dbReference type="SUPFAM" id="SSF47954">
    <property type="entry name" value="Cyclin-like"/>
    <property type="match status" value="2"/>
</dbReference>
<dbReference type="Pfam" id="PF00134">
    <property type="entry name" value="Cyclin_N"/>
    <property type="match status" value="1"/>
</dbReference>
<organism evidence="7 8">
    <name type="scientific">Striga asiatica</name>
    <name type="common">Asiatic witchweed</name>
    <name type="synonym">Buchnera asiatica</name>
    <dbReference type="NCBI Taxonomy" id="4170"/>
    <lineage>
        <taxon>Eukaryota</taxon>
        <taxon>Viridiplantae</taxon>
        <taxon>Streptophyta</taxon>
        <taxon>Embryophyta</taxon>
        <taxon>Tracheophyta</taxon>
        <taxon>Spermatophyta</taxon>
        <taxon>Magnoliopsida</taxon>
        <taxon>eudicotyledons</taxon>
        <taxon>Gunneridae</taxon>
        <taxon>Pentapetalae</taxon>
        <taxon>asterids</taxon>
        <taxon>lamiids</taxon>
        <taxon>Lamiales</taxon>
        <taxon>Orobanchaceae</taxon>
        <taxon>Buchnereae</taxon>
        <taxon>Striga</taxon>
    </lineage>
</organism>
<keyword evidence="8" id="KW-1185">Reference proteome</keyword>
<dbReference type="InterPro" id="IPR039361">
    <property type="entry name" value="Cyclin"/>
</dbReference>
<feature type="compositionally biased region" description="Basic and acidic residues" evidence="4">
    <location>
        <begin position="1"/>
        <end position="10"/>
    </location>
</feature>
<dbReference type="InterPro" id="IPR036915">
    <property type="entry name" value="Cyclin-like_sf"/>
</dbReference>
<keyword evidence="1" id="KW-0132">Cell division</keyword>
<dbReference type="AlphaFoldDB" id="A0A5A7QDM5"/>
<evidence type="ECO:0000259" key="6">
    <source>
        <dbReference type="Pfam" id="PF02984"/>
    </source>
</evidence>
<dbReference type="Gene3D" id="1.10.472.10">
    <property type="entry name" value="Cyclin-like"/>
    <property type="match status" value="2"/>
</dbReference>
<evidence type="ECO:0000256" key="2">
    <source>
        <dbReference type="ARBA" id="ARBA00023127"/>
    </source>
</evidence>
<reference evidence="8" key="1">
    <citation type="journal article" date="2019" name="Curr. Biol.">
        <title>Genome Sequence of Striga asiatica Provides Insight into the Evolution of Plant Parasitism.</title>
        <authorList>
            <person name="Yoshida S."/>
            <person name="Kim S."/>
            <person name="Wafula E.K."/>
            <person name="Tanskanen J."/>
            <person name="Kim Y.M."/>
            <person name="Honaas L."/>
            <person name="Yang Z."/>
            <person name="Spallek T."/>
            <person name="Conn C.E."/>
            <person name="Ichihashi Y."/>
            <person name="Cheong K."/>
            <person name="Cui S."/>
            <person name="Der J.P."/>
            <person name="Gundlach H."/>
            <person name="Jiao Y."/>
            <person name="Hori C."/>
            <person name="Ishida J.K."/>
            <person name="Kasahara H."/>
            <person name="Kiba T."/>
            <person name="Kim M.S."/>
            <person name="Koo N."/>
            <person name="Laohavisit A."/>
            <person name="Lee Y.H."/>
            <person name="Lumba S."/>
            <person name="McCourt P."/>
            <person name="Mortimer J.C."/>
            <person name="Mutuku J.M."/>
            <person name="Nomura T."/>
            <person name="Sasaki-Sekimoto Y."/>
            <person name="Seto Y."/>
            <person name="Wang Y."/>
            <person name="Wakatake T."/>
            <person name="Sakakibara H."/>
            <person name="Demura T."/>
            <person name="Yamaguchi S."/>
            <person name="Yoneyama K."/>
            <person name="Manabe R.I."/>
            <person name="Nelson D.C."/>
            <person name="Schulman A.H."/>
            <person name="Timko M.P."/>
            <person name="dePamphilis C.W."/>
            <person name="Choi D."/>
            <person name="Shirasu K."/>
        </authorList>
    </citation>
    <scope>NUCLEOTIDE SEQUENCE [LARGE SCALE GENOMIC DNA]</scope>
    <source>
        <strain evidence="8">cv. UVA1</strain>
    </source>
</reference>
<dbReference type="OrthoDB" id="306099at2759"/>
<evidence type="ECO:0000313" key="8">
    <source>
        <dbReference type="Proteomes" id="UP000325081"/>
    </source>
</evidence>
<feature type="domain" description="Cyclin N-terminal" evidence="5">
    <location>
        <begin position="46"/>
        <end position="99"/>
    </location>
</feature>
<sequence length="236" mass="26149">MTGKKTEAPEQNKAQKTLGSPQGTMPQRVGLDPAAQEAGDGKLWIFDLVAIACVSLALKMRKTDYSVSDLIQDGDFMFDSSMINRMELLILGALKWRMRSANPFCFLNYFITFFMFIDKHSVPNLKKRATEIILKAPNDVKLLEFKPSLISASALLCAVSDFFPFQFPSFKNAVCSCSYVDKEDFLQCYDKIQGVASEGYESLWALALGSCTGRALQDTSISGSKVDNNNNNDGDN</sequence>
<evidence type="ECO:0000259" key="5">
    <source>
        <dbReference type="Pfam" id="PF00134"/>
    </source>
</evidence>
<evidence type="ECO:0000256" key="3">
    <source>
        <dbReference type="ARBA" id="ARBA00023306"/>
    </source>
</evidence>
<protein>
    <submittedName>
        <fullName evidence="7">D6-type cyclin</fullName>
    </submittedName>
</protein>
<name>A0A5A7QDM5_STRAF</name>
<evidence type="ECO:0000256" key="4">
    <source>
        <dbReference type="SAM" id="MobiDB-lite"/>
    </source>
</evidence>
<feature type="compositionally biased region" description="Polar residues" evidence="4">
    <location>
        <begin position="12"/>
        <end position="25"/>
    </location>
</feature>
<evidence type="ECO:0000256" key="1">
    <source>
        <dbReference type="ARBA" id="ARBA00022618"/>
    </source>
</evidence>
<gene>
    <name evidence="7" type="ORF">STAS_19976</name>
</gene>
<dbReference type="GO" id="GO:0051301">
    <property type="term" value="P:cell division"/>
    <property type="evidence" value="ECO:0007669"/>
    <property type="project" value="UniProtKB-KW"/>
</dbReference>
<comment type="caution">
    <text evidence="7">The sequence shown here is derived from an EMBL/GenBank/DDBJ whole genome shotgun (WGS) entry which is preliminary data.</text>
</comment>
<evidence type="ECO:0000313" key="7">
    <source>
        <dbReference type="EMBL" id="GER43144.1"/>
    </source>
</evidence>
<feature type="domain" description="Cyclin C-terminal" evidence="6">
    <location>
        <begin position="103"/>
        <end position="196"/>
    </location>
</feature>
<dbReference type="Proteomes" id="UP000325081">
    <property type="component" value="Unassembled WGS sequence"/>
</dbReference>
<dbReference type="CDD" id="cd20544">
    <property type="entry name" value="CYCLIN_AtCycD-like_rpt2"/>
    <property type="match status" value="1"/>
</dbReference>
<proteinExistence type="predicted"/>
<dbReference type="InterPro" id="IPR004367">
    <property type="entry name" value="Cyclin_C-dom"/>
</dbReference>
<feature type="region of interest" description="Disordered" evidence="4">
    <location>
        <begin position="1"/>
        <end position="32"/>
    </location>
</feature>
<keyword evidence="2" id="KW-0195">Cyclin</keyword>
<dbReference type="InterPro" id="IPR006671">
    <property type="entry name" value="Cyclin_N"/>
</dbReference>
<keyword evidence="3" id="KW-0131">Cell cycle</keyword>
<accession>A0A5A7QDM5</accession>